<name>A0A6N8FWC9_9CHRO</name>
<dbReference type="AlphaFoldDB" id="A0A6N8FWC9"/>
<dbReference type="EMBL" id="NAPY01000017">
    <property type="protein sequence ID" value="MUL37074.1"/>
    <property type="molecule type" value="Genomic_DNA"/>
</dbReference>
<reference evidence="2 3" key="1">
    <citation type="journal article" date="2019" name="Front. Microbiol.">
        <title>Genomic Features for Desiccation Tolerance and Sugar Biosynthesis in the Extremophile Gloeocapsopsis sp. UTEX B3054.</title>
        <authorList>
            <person name="Urrejola C."/>
            <person name="Alcorta J."/>
            <person name="Salas L."/>
            <person name="Vasquez M."/>
            <person name="Polz M.F."/>
            <person name="Vicuna R."/>
            <person name="Diez B."/>
        </authorList>
    </citation>
    <scope>NUCLEOTIDE SEQUENCE [LARGE SCALE GENOMIC DNA]</scope>
    <source>
        <strain evidence="2 3">1H9</strain>
    </source>
</reference>
<dbReference type="SMART" id="SM00235">
    <property type="entry name" value="ZnMc"/>
    <property type="match status" value="1"/>
</dbReference>
<dbReference type="CDD" id="cd04279">
    <property type="entry name" value="ZnMc_MMP_like_1"/>
    <property type="match status" value="1"/>
</dbReference>
<dbReference type="InterPro" id="IPR024079">
    <property type="entry name" value="MetalloPept_cat_dom_sf"/>
</dbReference>
<dbReference type="OrthoDB" id="9786975at2"/>
<dbReference type="GO" id="GO:0006508">
    <property type="term" value="P:proteolysis"/>
    <property type="evidence" value="ECO:0007669"/>
    <property type="project" value="InterPro"/>
</dbReference>
<dbReference type="SUPFAM" id="SSF55486">
    <property type="entry name" value="Metalloproteases ('zincins'), catalytic domain"/>
    <property type="match status" value="1"/>
</dbReference>
<evidence type="ECO:0000259" key="1">
    <source>
        <dbReference type="SMART" id="SM00235"/>
    </source>
</evidence>
<evidence type="ECO:0000313" key="2">
    <source>
        <dbReference type="EMBL" id="MUL37074.1"/>
    </source>
</evidence>
<accession>A0A6N8FWC9</accession>
<evidence type="ECO:0000313" key="3">
    <source>
        <dbReference type="Proteomes" id="UP000441797"/>
    </source>
</evidence>
<dbReference type="RefSeq" id="WP_105219643.1">
    <property type="nucleotide sequence ID" value="NZ_CAWNSU010000044.1"/>
</dbReference>
<gene>
    <name evidence="2" type="ORF">BWI75_12155</name>
</gene>
<organism evidence="2 3">
    <name type="scientific">Gloeocapsopsis dulcis AAB1 = 1H9</name>
    <dbReference type="NCBI Taxonomy" id="1433147"/>
    <lineage>
        <taxon>Bacteria</taxon>
        <taxon>Bacillati</taxon>
        <taxon>Cyanobacteriota</taxon>
        <taxon>Cyanophyceae</taxon>
        <taxon>Oscillatoriophycideae</taxon>
        <taxon>Chroococcales</taxon>
        <taxon>Chroococcaceae</taxon>
        <taxon>Gloeocapsopsis</taxon>
        <taxon>Gloeocapsopsis dulcis</taxon>
    </lineage>
</organism>
<proteinExistence type="predicted"/>
<dbReference type="Proteomes" id="UP000441797">
    <property type="component" value="Unassembled WGS sequence"/>
</dbReference>
<comment type="caution">
    <text evidence="2">The sequence shown here is derived from an EMBL/GenBank/DDBJ whole genome shotgun (WGS) entry which is preliminary data.</text>
</comment>
<keyword evidence="3" id="KW-1185">Reference proteome</keyword>
<protein>
    <submittedName>
        <fullName evidence="2">Peptidase</fullName>
    </submittedName>
</protein>
<sequence length="259" mass="28983">MRIKSALRQIFFIWGLAAIAALLVVLHGNSAGSNSLVIAVETPQSQSSELASLPSAKPHPLPATLAQWHDQTNSGDYFQEVNPTRLGYLIWSQFPIKIYIQQPHPDNDADILKSWANEVLQAIQEWSIYLPLQVIEQPEVADIKIIRFSPPLRIAPNQVPRARSAETSYEFYISSNNVLSHRCSILLSPSQAGQYLQAAVRHEFGHALGIWGHSLLQSDALYFAQVRNPPPISARDVNTLKRIYEQPTQLGWTLSTIDD</sequence>
<feature type="domain" description="Peptidase metallopeptidase" evidence="1">
    <location>
        <begin position="87"/>
        <end position="246"/>
    </location>
</feature>
<dbReference type="Gene3D" id="3.40.390.10">
    <property type="entry name" value="Collagenase (Catalytic Domain)"/>
    <property type="match status" value="1"/>
</dbReference>
<dbReference type="GO" id="GO:0008270">
    <property type="term" value="F:zinc ion binding"/>
    <property type="evidence" value="ECO:0007669"/>
    <property type="project" value="InterPro"/>
</dbReference>
<dbReference type="InterPro" id="IPR006026">
    <property type="entry name" value="Peptidase_Metallo"/>
</dbReference>
<dbReference type="GO" id="GO:0008237">
    <property type="term" value="F:metallopeptidase activity"/>
    <property type="evidence" value="ECO:0007669"/>
    <property type="project" value="InterPro"/>
</dbReference>